<name>A0A2N9G4Z5_FAGSY</name>
<evidence type="ECO:0008006" key="2">
    <source>
        <dbReference type="Google" id="ProtNLM"/>
    </source>
</evidence>
<dbReference type="PANTHER" id="PTHR11439:SF461">
    <property type="entry name" value="OS10G0432200 PROTEIN"/>
    <property type="match status" value="1"/>
</dbReference>
<reference evidence="1" key="1">
    <citation type="submission" date="2018-02" db="EMBL/GenBank/DDBJ databases">
        <authorList>
            <person name="Cohen D.B."/>
            <person name="Kent A.D."/>
        </authorList>
    </citation>
    <scope>NUCLEOTIDE SEQUENCE</scope>
</reference>
<dbReference type="PANTHER" id="PTHR11439">
    <property type="entry name" value="GAG-POL-RELATED RETROTRANSPOSON"/>
    <property type="match status" value="1"/>
</dbReference>
<dbReference type="CDD" id="cd09272">
    <property type="entry name" value="RNase_HI_RT_Ty1"/>
    <property type="match status" value="1"/>
</dbReference>
<proteinExistence type="predicted"/>
<organism evidence="1">
    <name type="scientific">Fagus sylvatica</name>
    <name type="common">Beechnut</name>
    <dbReference type="NCBI Taxonomy" id="28930"/>
    <lineage>
        <taxon>Eukaryota</taxon>
        <taxon>Viridiplantae</taxon>
        <taxon>Streptophyta</taxon>
        <taxon>Embryophyta</taxon>
        <taxon>Tracheophyta</taxon>
        <taxon>Spermatophyta</taxon>
        <taxon>Magnoliopsida</taxon>
        <taxon>eudicotyledons</taxon>
        <taxon>Gunneridae</taxon>
        <taxon>Pentapetalae</taxon>
        <taxon>rosids</taxon>
        <taxon>fabids</taxon>
        <taxon>Fagales</taxon>
        <taxon>Fagaceae</taxon>
        <taxon>Fagus</taxon>
    </lineage>
</organism>
<protein>
    <recommendedName>
        <fullName evidence="2">Reverse transcriptase Ty1/copia-type domain-containing protein</fullName>
    </recommendedName>
</protein>
<gene>
    <name evidence="1" type="ORF">FSB_LOCUS25618</name>
</gene>
<accession>A0A2N9G4Z5</accession>
<dbReference type="EMBL" id="OIVN01001793">
    <property type="protein sequence ID" value="SPC97736.1"/>
    <property type="molecule type" value="Genomic_DNA"/>
</dbReference>
<sequence length="172" mass="19164">MIITGDDLSGIQELKDFLTKYTSDLLSRAGFTDHKIVDTLIELNARLTPSSGELLPDPTLYRQLVGSLVYLTVTLPEHLICSSSGVSTSSATPIYCDNWSAIQIARNDVFHERTKHIEIDCHLVRHHLLQGSLQLISVSSHNQLADIFTKSHPTGRFRDLVSKLQLVSYPPP</sequence>
<dbReference type="AlphaFoldDB" id="A0A2N9G4Z5"/>
<evidence type="ECO:0000313" key="1">
    <source>
        <dbReference type="EMBL" id="SPC97736.1"/>
    </source>
</evidence>